<reference evidence="1" key="1">
    <citation type="submission" date="2018-05" db="EMBL/GenBank/DDBJ databases">
        <authorList>
            <person name="Lanie J.A."/>
            <person name="Ng W.-L."/>
            <person name="Kazmierczak K.M."/>
            <person name="Andrzejewski T.M."/>
            <person name="Davidsen T.M."/>
            <person name="Wayne K.J."/>
            <person name="Tettelin H."/>
            <person name="Glass J.I."/>
            <person name="Rusch D."/>
            <person name="Podicherti R."/>
            <person name="Tsui H.-C.T."/>
            <person name="Winkler M.E."/>
        </authorList>
    </citation>
    <scope>NUCLEOTIDE SEQUENCE</scope>
</reference>
<sequence>MTEEINQKKSLNPIADRVEKRTKEISIKSEKLINYGLDTLKDLMFKLLEVRPREYRPRDYRPREFRKKDSRDEK</sequence>
<organism evidence="1">
    <name type="scientific">marine metagenome</name>
    <dbReference type="NCBI Taxonomy" id="408172"/>
    <lineage>
        <taxon>unclassified sequences</taxon>
        <taxon>metagenomes</taxon>
        <taxon>ecological metagenomes</taxon>
    </lineage>
</organism>
<dbReference type="AlphaFoldDB" id="A0A382SQF6"/>
<evidence type="ECO:0000313" key="1">
    <source>
        <dbReference type="EMBL" id="SVD12033.1"/>
    </source>
</evidence>
<protein>
    <submittedName>
        <fullName evidence="1">Uncharacterized protein</fullName>
    </submittedName>
</protein>
<proteinExistence type="predicted"/>
<name>A0A382SQF6_9ZZZZ</name>
<gene>
    <name evidence="1" type="ORF">METZ01_LOCUS364887</name>
</gene>
<accession>A0A382SQF6</accession>
<dbReference type="EMBL" id="UINC01130764">
    <property type="protein sequence ID" value="SVD12033.1"/>
    <property type="molecule type" value="Genomic_DNA"/>
</dbReference>